<name>A0AAV9N3B2_9EURO</name>
<proteinExistence type="predicted"/>
<dbReference type="GO" id="GO:0071949">
    <property type="term" value="F:FAD binding"/>
    <property type="evidence" value="ECO:0007669"/>
    <property type="project" value="InterPro"/>
</dbReference>
<evidence type="ECO:0000256" key="1">
    <source>
        <dbReference type="ARBA" id="ARBA00001974"/>
    </source>
</evidence>
<dbReference type="GO" id="GO:0016709">
    <property type="term" value="F:oxidoreductase activity, acting on paired donors, with incorporation or reduction of molecular oxygen, NAD(P)H as one donor, and incorporation of one atom of oxygen"/>
    <property type="evidence" value="ECO:0007669"/>
    <property type="project" value="UniProtKB-ARBA"/>
</dbReference>
<comment type="cofactor">
    <cofactor evidence="1">
        <name>FAD</name>
        <dbReference type="ChEBI" id="CHEBI:57692"/>
    </cofactor>
</comment>
<keyword evidence="3" id="KW-0274">FAD</keyword>
<dbReference type="PANTHER" id="PTHR43004:SF19">
    <property type="entry name" value="BINDING MONOOXYGENASE, PUTATIVE (JCVI)-RELATED"/>
    <property type="match status" value="1"/>
</dbReference>
<keyword evidence="7" id="KW-1185">Reference proteome</keyword>
<dbReference type="InterPro" id="IPR002938">
    <property type="entry name" value="FAD-bd"/>
</dbReference>
<evidence type="ECO:0000313" key="6">
    <source>
        <dbReference type="EMBL" id="KAK5048615.1"/>
    </source>
</evidence>
<keyword evidence="2" id="KW-0285">Flavoprotein</keyword>
<evidence type="ECO:0000256" key="2">
    <source>
        <dbReference type="ARBA" id="ARBA00022630"/>
    </source>
</evidence>
<dbReference type="Gene3D" id="3.50.50.60">
    <property type="entry name" value="FAD/NAD(P)-binding domain"/>
    <property type="match status" value="1"/>
</dbReference>
<dbReference type="GeneID" id="89973881"/>
<comment type="caution">
    <text evidence="6">The sequence shown here is derived from an EMBL/GenBank/DDBJ whole genome shotgun (WGS) entry which is preliminary data.</text>
</comment>
<keyword evidence="4" id="KW-0560">Oxidoreductase</keyword>
<dbReference type="PANTHER" id="PTHR43004">
    <property type="entry name" value="TRK SYSTEM POTASSIUM UPTAKE PROTEIN"/>
    <property type="match status" value="1"/>
</dbReference>
<evidence type="ECO:0000256" key="4">
    <source>
        <dbReference type="ARBA" id="ARBA00023002"/>
    </source>
</evidence>
<dbReference type="Proteomes" id="UP001358417">
    <property type="component" value="Unassembled WGS sequence"/>
</dbReference>
<evidence type="ECO:0000256" key="3">
    <source>
        <dbReference type="ARBA" id="ARBA00022827"/>
    </source>
</evidence>
<protein>
    <recommendedName>
        <fullName evidence="5">FAD-binding domain-containing protein</fullName>
    </recommendedName>
</protein>
<sequence>MGDSGEAQMTSAIESSHRPVIVVGAGPVGLTVAINLAKLGVRVLILERSHEIDQSPRAASYQPCAQAELLETGTLDDVKKESIINDVLSFWVDGKRIAYVEKREGGSIFPAGIDCPQPQLAAILLKHLTTKYDSEARFNQKVIAIEQAADSDHVILTAVDPRTDKETTYTCDWLVGADGAGSSVRKLCDIPFEGFSWPKEDFVATNVRYDFFQHGFTTANFIVDPVHWAVVTILDKTGLWRCAFGVRAGLTNEEIREELDEHYKNIFPVWPIDYELVQLNKYKPHQRCAKTFRLGRVLLAGDAAHSNNPIGGLGLTTGLLDAGPLGRALGAVIRGKAPETLLDTWAKARREKWLTFTNGFSIENKRLIQRGGYSDDEDPQKIWVIDGVAKENNMEHWLAMATEEKREADVQFYKSLVDPQSQLMSRMKQWDITMDPMWMAEYEDPELIKFRMSLRPPILAAPIM</sequence>
<accession>A0AAV9N3B2</accession>
<organism evidence="6 7">
    <name type="scientific">Exophiala bonariae</name>
    <dbReference type="NCBI Taxonomy" id="1690606"/>
    <lineage>
        <taxon>Eukaryota</taxon>
        <taxon>Fungi</taxon>
        <taxon>Dikarya</taxon>
        <taxon>Ascomycota</taxon>
        <taxon>Pezizomycotina</taxon>
        <taxon>Eurotiomycetes</taxon>
        <taxon>Chaetothyriomycetidae</taxon>
        <taxon>Chaetothyriales</taxon>
        <taxon>Herpotrichiellaceae</taxon>
        <taxon>Exophiala</taxon>
    </lineage>
</organism>
<dbReference type="SUPFAM" id="SSF51905">
    <property type="entry name" value="FAD/NAD(P)-binding domain"/>
    <property type="match status" value="1"/>
</dbReference>
<dbReference type="RefSeq" id="XP_064703974.1">
    <property type="nucleotide sequence ID" value="XM_064849271.1"/>
</dbReference>
<dbReference type="PRINTS" id="PR00420">
    <property type="entry name" value="RNGMNOXGNASE"/>
</dbReference>
<dbReference type="InterPro" id="IPR050641">
    <property type="entry name" value="RIFMO-like"/>
</dbReference>
<dbReference type="Gene3D" id="3.30.9.10">
    <property type="entry name" value="D-Amino Acid Oxidase, subunit A, domain 2"/>
    <property type="match status" value="1"/>
</dbReference>
<dbReference type="AlphaFoldDB" id="A0AAV9N3B2"/>
<evidence type="ECO:0000259" key="5">
    <source>
        <dbReference type="Pfam" id="PF01494"/>
    </source>
</evidence>
<reference evidence="6 7" key="1">
    <citation type="submission" date="2023-08" db="EMBL/GenBank/DDBJ databases">
        <title>Black Yeasts Isolated from many extreme environments.</title>
        <authorList>
            <person name="Coleine C."/>
            <person name="Stajich J.E."/>
            <person name="Selbmann L."/>
        </authorList>
    </citation>
    <scope>NUCLEOTIDE SEQUENCE [LARGE SCALE GENOMIC DNA]</scope>
    <source>
        <strain evidence="6 7">CCFEE 5792</strain>
    </source>
</reference>
<gene>
    <name evidence="6" type="ORF">LTR84_005706</name>
</gene>
<dbReference type="EMBL" id="JAVRRD010000021">
    <property type="protein sequence ID" value="KAK5048615.1"/>
    <property type="molecule type" value="Genomic_DNA"/>
</dbReference>
<evidence type="ECO:0000313" key="7">
    <source>
        <dbReference type="Proteomes" id="UP001358417"/>
    </source>
</evidence>
<dbReference type="Pfam" id="PF01494">
    <property type="entry name" value="FAD_binding_3"/>
    <property type="match status" value="1"/>
</dbReference>
<dbReference type="InterPro" id="IPR036188">
    <property type="entry name" value="FAD/NAD-bd_sf"/>
</dbReference>
<feature type="domain" description="FAD-binding" evidence="5">
    <location>
        <begin position="19"/>
        <end position="350"/>
    </location>
</feature>